<feature type="transmembrane region" description="Helical" evidence="8">
    <location>
        <begin position="70"/>
        <end position="95"/>
    </location>
</feature>
<keyword evidence="3" id="KW-0813">Transport</keyword>
<reference evidence="9 12" key="2">
    <citation type="submission" date="2020-07" db="EMBL/GenBank/DDBJ databases">
        <title>Sequencing the genomes of 1000 actinobacteria strains.</title>
        <authorList>
            <person name="Klenk H.-P."/>
        </authorList>
    </citation>
    <scope>NUCLEOTIDE SEQUENCE [LARGE SCALE GENOMIC DNA]</scope>
    <source>
        <strain evidence="9 12">DSM 23870</strain>
    </source>
</reference>
<evidence type="ECO:0000256" key="3">
    <source>
        <dbReference type="ARBA" id="ARBA00022448"/>
    </source>
</evidence>
<evidence type="ECO:0000313" key="9">
    <source>
        <dbReference type="EMBL" id="NYD66044.1"/>
    </source>
</evidence>
<gene>
    <name evidence="9" type="ORF">BJ972_000563</name>
    <name evidence="10" type="ORF">ESP50_11490</name>
</gene>
<comment type="similarity">
    <text evidence="2">Belongs to the AzlC family.</text>
</comment>
<evidence type="ECO:0000313" key="11">
    <source>
        <dbReference type="Proteomes" id="UP000292686"/>
    </source>
</evidence>
<evidence type="ECO:0000256" key="2">
    <source>
        <dbReference type="ARBA" id="ARBA00010735"/>
    </source>
</evidence>
<keyword evidence="6 8" id="KW-1133">Transmembrane helix</keyword>
<dbReference type="AlphaFoldDB" id="A0A4Q2M910"/>
<name>A0A4Q2M910_9MICO</name>
<dbReference type="Pfam" id="PF03591">
    <property type="entry name" value="AzlC"/>
    <property type="match status" value="1"/>
</dbReference>
<keyword evidence="7 8" id="KW-0472">Membrane</keyword>
<dbReference type="PANTHER" id="PTHR34979">
    <property type="entry name" value="INNER MEMBRANE PROTEIN YGAZ"/>
    <property type="match status" value="1"/>
</dbReference>
<evidence type="ECO:0000256" key="1">
    <source>
        <dbReference type="ARBA" id="ARBA00004651"/>
    </source>
</evidence>
<proteinExistence type="inferred from homology"/>
<dbReference type="RefSeq" id="WP_129175240.1">
    <property type="nucleotide sequence ID" value="NZ_JACCBI010000001.1"/>
</dbReference>
<dbReference type="OrthoDB" id="5195391at2"/>
<comment type="subcellular location">
    <subcellularLocation>
        <location evidence="1">Cell membrane</location>
        <topology evidence="1">Multi-pass membrane protein</topology>
    </subcellularLocation>
</comment>
<feature type="transmembrane region" description="Helical" evidence="8">
    <location>
        <begin position="141"/>
        <end position="165"/>
    </location>
</feature>
<dbReference type="Proteomes" id="UP000581087">
    <property type="component" value="Unassembled WGS sequence"/>
</dbReference>
<dbReference type="Proteomes" id="UP000292686">
    <property type="component" value="Unassembled WGS sequence"/>
</dbReference>
<feature type="transmembrane region" description="Helical" evidence="8">
    <location>
        <begin position="171"/>
        <end position="190"/>
    </location>
</feature>
<dbReference type="EMBL" id="JACCBI010000001">
    <property type="protein sequence ID" value="NYD66044.1"/>
    <property type="molecule type" value="Genomic_DNA"/>
</dbReference>
<dbReference type="GO" id="GO:1903785">
    <property type="term" value="P:L-valine transmembrane transport"/>
    <property type="evidence" value="ECO:0007669"/>
    <property type="project" value="TreeGrafter"/>
</dbReference>
<dbReference type="PANTHER" id="PTHR34979:SF1">
    <property type="entry name" value="INNER MEMBRANE PROTEIN YGAZ"/>
    <property type="match status" value="1"/>
</dbReference>
<dbReference type="GO" id="GO:0005886">
    <property type="term" value="C:plasma membrane"/>
    <property type="evidence" value="ECO:0007669"/>
    <property type="project" value="UniProtKB-SubCell"/>
</dbReference>
<feature type="transmembrane region" description="Helical" evidence="8">
    <location>
        <begin position="197"/>
        <end position="215"/>
    </location>
</feature>
<dbReference type="EMBL" id="SDPM01000005">
    <property type="protein sequence ID" value="RXZ86372.1"/>
    <property type="molecule type" value="Genomic_DNA"/>
</dbReference>
<evidence type="ECO:0000313" key="12">
    <source>
        <dbReference type="Proteomes" id="UP000581087"/>
    </source>
</evidence>
<organism evidence="10 11">
    <name type="scientific">Agromyces atrinae</name>
    <dbReference type="NCBI Taxonomy" id="592376"/>
    <lineage>
        <taxon>Bacteria</taxon>
        <taxon>Bacillati</taxon>
        <taxon>Actinomycetota</taxon>
        <taxon>Actinomycetes</taxon>
        <taxon>Micrococcales</taxon>
        <taxon>Microbacteriaceae</taxon>
        <taxon>Agromyces</taxon>
    </lineage>
</organism>
<sequence length="244" mass="24945">MPERDDSDAATDDGSDVDGRRRVIRDGLAVGLATAAYGISFGALAVASGLDVWQTCFLSLVMFTGGSQFALVGVLASGGVAAGPAGIASAALLGLRNIVYGMRMAPVVRPTGWRRLAAPWLTIDESVAVSLAQEGTGRRRLGFWVTGAAIFVGWNLTTLLGALIGDAIGDTRLWGLDAAAAAAFLGLLWPRLTSLQAGATAVAAAVVAALVTPVLMPGIPVLVAAAVALVVGWFNLFGRREVSA</sequence>
<keyword evidence="4" id="KW-1003">Cell membrane</keyword>
<feature type="transmembrane region" description="Helical" evidence="8">
    <location>
        <begin position="221"/>
        <end position="238"/>
    </location>
</feature>
<evidence type="ECO:0000256" key="6">
    <source>
        <dbReference type="ARBA" id="ARBA00022989"/>
    </source>
</evidence>
<keyword evidence="11" id="KW-1185">Reference proteome</keyword>
<evidence type="ECO:0000256" key="4">
    <source>
        <dbReference type="ARBA" id="ARBA00022475"/>
    </source>
</evidence>
<feature type="transmembrane region" description="Helical" evidence="8">
    <location>
        <begin position="28"/>
        <end position="50"/>
    </location>
</feature>
<evidence type="ECO:0000256" key="7">
    <source>
        <dbReference type="ARBA" id="ARBA00023136"/>
    </source>
</evidence>
<protein>
    <submittedName>
        <fullName evidence="10">Branched-chain amino acid ABC transporter permease</fullName>
    </submittedName>
    <submittedName>
        <fullName evidence="9">Putative branched-subunit amino acid permease</fullName>
    </submittedName>
</protein>
<evidence type="ECO:0000256" key="5">
    <source>
        <dbReference type="ARBA" id="ARBA00022692"/>
    </source>
</evidence>
<evidence type="ECO:0000256" key="8">
    <source>
        <dbReference type="SAM" id="Phobius"/>
    </source>
</evidence>
<comment type="caution">
    <text evidence="10">The sequence shown here is derived from an EMBL/GenBank/DDBJ whole genome shotgun (WGS) entry which is preliminary data.</text>
</comment>
<accession>A0A4Q2M910</accession>
<evidence type="ECO:0000313" key="10">
    <source>
        <dbReference type="EMBL" id="RXZ86372.1"/>
    </source>
</evidence>
<dbReference type="InterPro" id="IPR011606">
    <property type="entry name" value="Brnchd-chn_aa_trnsp_permease"/>
</dbReference>
<reference evidence="10 11" key="1">
    <citation type="submission" date="2019-01" db="EMBL/GenBank/DDBJ databases">
        <title>Agromyces.</title>
        <authorList>
            <person name="Li J."/>
        </authorList>
    </citation>
    <scope>NUCLEOTIDE SEQUENCE [LARGE SCALE GENOMIC DNA]</scope>
    <source>
        <strain evidence="10 11">DSM 23870</strain>
    </source>
</reference>
<keyword evidence="5 8" id="KW-0812">Transmembrane</keyword>